<evidence type="ECO:0000313" key="3">
    <source>
        <dbReference type="Proteomes" id="UP001187471"/>
    </source>
</evidence>
<evidence type="ECO:0000313" key="2">
    <source>
        <dbReference type="EMBL" id="KAK2978870.1"/>
    </source>
</evidence>
<comment type="caution">
    <text evidence="2">The sequence shown here is derived from an EMBL/GenBank/DDBJ whole genome shotgun (WGS) entry which is preliminary data.</text>
</comment>
<proteinExistence type="predicted"/>
<evidence type="ECO:0000256" key="1">
    <source>
        <dbReference type="SAM" id="MobiDB-lite"/>
    </source>
</evidence>
<feature type="region of interest" description="Disordered" evidence="1">
    <location>
        <begin position="92"/>
        <end position="128"/>
    </location>
</feature>
<dbReference type="EMBL" id="JAVXUO010001813">
    <property type="protein sequence ID" value="KAK2978870.1"/>
    <property type="molecule type" value="Genomic_DNA"/>
</dbReference>
<dbReference type="AlphaFoldDB" id="A0AA88UC56"/>
<keyword evidence="3" id="KW-1185">Reference proteome</keyword>
<dbReference type="Proteomes" id="UP001187471">
    <property type="component" value="Unassembled WGS sequence"/>
</dbReference>
<accession>A0AA88UC56</accession>
<sequence length="273" mass="28554">MVEILVRNALEVDVKVKVVVVVGKRMSVVAVMLVWHADFAEGSGTFAAKIVTANQEIRLTELLIGYALGNSAEMNRRIRKRLQYPDQECRQTDATAAGQKKAKWTAKRTRWERQSPSHPFAGEGKAKRRAAEVKARAMRTEGAKRSCCCGGGGGGAACDWGSEVGLGLGLGFWGDGIDGEGVVGSEEEGRGRDGDGGGSGGGDCGCGCGWWSVDCGLGGVGVEVGGGGGGGGGVCSIGRLDTEKLSGEVYACKSISKKKLRTIVDIEDVRREV</sequence>
<gene>
    <name evidence="2" type="ORF">RJ640_030919</name>
</gene>
<organism evidence="2 3">
    <name type="scientific">Escallonia rubra</name>
    <dbReference type="NCBI Taxonomy" id="112253"/>
    <lineage>
        <taxon>Eukaryota</taxon>
        <taxon>Viridiplantae</taxon>
        <taxon>Streptophyta</taxon>
        <taxon>Embryophyta</taxon>
        <taxon>Tracheophyta</taxon>
        <taxon>Spermatophyta</taxon>
        <taxon>Magnoliopsida</taxon>
        <taxon>eudicotyledons</taxon>
        <taxon>Gunneridae</taxon>
        <taxon>Pentapetalae</taxon>
        <taxon>asterids</taxon>
        <taxon>campanulids</taxon>
        <taxon>Escalloniales</taxon>
        <taxon>Escalloniaceae</taxon>
        <taxon>Escallonia</taxon>
    </lineage>
</organism>
<reference evidence="2" key="1">
    <citation type="submission" date="2022-12" db="EMBL/GenBank/DDBJ databases">
        <title>Draft genome assemblies for two species of Escallonia (Escalloniales).</title>
        <authorList>
            <person name="Chanderbali A."/>
            <person name="Dervinis C."/>
            <person name="Anghel I."/>
            <person name="Soltis D."/>
            <person name="Soltis P."/>
            <person name="Zapata F."/>
        </authorList>
    </citation>
    <scope>NUCLEOTIDE SEQUENCE</scope>
    <source>
        <strain evidence="2">UCBG92.1500</strain>
        <tissue evidence="2">Leaf</tissue>
    </source>
</reference>
<name>A0AA88UC56_9ASTE</name>
<protein>
    <submittedName>
        <fullName evidence="2">Uncharacterized protein</fullName>
    </submittedName>
</protein>